<dbReference type="Gene3D" id="3.30.740.10">
    <property type="entry name" value="Protein Inhibitor Of Neuronal Nitric Oxide Synthase"/>
    <property type="match status" value="1"/>
</dbReference>
<dbReference type="EMBL" id="CP118376">
    <property type="protein sequence ID" value="WFD43408.1"/>
    <property type="molecule type" value="Genomic_DNA"/>
</dbReference>
<evidence type="ECO:0000313" key="3">
    <source>
        <dbReference type="Proteomes" id="UP001214628"/>
    </source>
</evidence>
<reference evidence="2" key="1">
    <citation type="submission" date="2023-02" db="EMBL/GenBank/DDBJ databases">
        <title>Mating type loci evolution in Malassezia.</title>
        <authorList>
            <person name="Coelho M.A."/>
        </authorList>
    </citation>
    <scope>NUCLEOTIDE SEQUENCE</scope>
    <source>
        <strain evidence="2">CBS 14136</strain>
    </source>
</reference>
<keyword evidence="3" id="KW-1185">Reference proteome</keyword>
<dbReference type="SMART" id="SM01375">
    <property type="entry name" value="Dynein_light"/>
    <property type="match status" value="1"/>
</dbReference>
<dbReference type="GO" id="GO:0005874">
    <property type="term" value="C:microtubule"/>
    <property type="evidence" value="ECO:0007669"/>
    <property type="project" value="UniProtKB-KW"/>
</dbReference>
<proteinExistence type="inferred from homology"/>
<dbReference type="PANTHER" id="PTHR11886">
    <property type="entry name" value="DYNEIN LIGHT CHAIN"/>
    <property type="match status" value="1"/>
</dbReference>
<dbReference type="SUPFAM" id="SSF54648">
    <property type="entry name" value="DLC"/>
    <property type="match status" value="1"/>
</dbReference>
<dbReference type="InterPro" id="IPR037177">
    <property type="entry name" value="DLC_sf"/>
</dbReference>
<dbReference type="PANTHER" id="PTHR11886:SF35">
    <property type="entry name" value="DYNEIN LIGHT CHAIN"/>
    <property type="match status" value="1"/>
</dbReference>
<evidence type="ECO:0000313" key="2">
    <source>
        <dbReference type="EMBL" id="WFD43408.1"/>
    </source>
</evidence>
<name>A0AAF0JE76_9BASI</name>
<keyword evidence="1" id="KW-0493">Microtubule</keyword>
<dbReference type="GO" id="GO:0005868">
    <property type="term" value="C:cytoplasmic dynein complex"/>
    <property type="evidence" value="ECO:0007669"/>
    <property type="project" value="TreeGrafter"/>
</dbReference>
<dbReference type="GO" id="GO:0007017">
    <property type="term" value="P:microtubule-based process"/>
    <property type="evidence" value="ECO:0007669"/>
    <property type="project" value="InterPro"/>
</dbReference>
<keyword evidence="1" id="KW-0963">Cytoplasm</keyword>
<dbReference type="AlphaFoldDB" id="A0AAF0JE76"/>
<dbReference type="Pfam" id="PF01221">
    <property type="entry name" value="Dynein_light"/>
    <property type="match status" value="1"/>
</dbReference>
<protein>
    <recommendedName>
        <fullName evidence="1">Dynein light chain</fullName>
    </recommendedName>
</protein>
<keyword evidence="1" id="KW-0813">Transport</keyword>
<evidence type="ECO:0000256" key="1">
    <source>
        <dbReference type="RuleBase" id="RU365010"/>
    </source>
</evidence>
<keyword evidence="1" id="KW-0243">Dynein</keyword>
<comment type="subunit">
    <text evidence="1">Cytoplasmic dynein consists of two catalytic heavy chains (HCs) and a number of non-catalytic subunits which present intermediate chains (ICs), light intermediate chains (LICs) and light chains (LCs).</text>
</comment>
<gene>
    <name evidence="2" type="ORF">MPSI1_002069</name>
</gene>
<keyword evidence="1" id="KW-0206">Cytoskeleton</keyword>
<dbReference type="GO" id="GO:0045505">
    <property type="term" value="F:dynein intermediate chain binding"/>
    <property type="evidence" value="ECO:0007669"/>
    <property type="project" value="TreeGrafter"/>
</dbReference>
<comment type="subcellular location">
    <subcellularLocation>
        <location evidence="1">Cytoplasm</location>
        <location evidence="1">Cytoskeleton</location>
    </subcellularLocation>
</comment>
<dbReference type="Proteomes" id="UP001214628">
    <property type="component" value="Chromosome 2"/>
</dbReference>
<sequence length="73" mass="8060">MEGATSGAVGAPDVSKAVVKNVDMEADMQQSVLEIATESMNKFQLEKDMAAFIKRTVDDQYGPTWHTSEIWHS</sequence>
<accession>A0AAF0JE76</accession>
<organism evidence="2 3">
    <name type="scientific">Malassezia psittaci</name>
    <dbReference type="NCBI Taxonomy" id="1821823"/>
    <lineage>
        <taxon>Eukaryota</taxon>
        <taxon>Fungi</taxon>
        <taxon>Dikarya</taxon>
        <taxon>Basidiomycota</taxon>
        <taxon>Ustilaginomycotina</taxon>
        <taxon>Malasseziomycetes</taxon>
        <taxon>Malasseziales</taxon>
        <taxon>Malasseziaceae</taxon>
        <taxon>Malassezia</taxon>
    </lineage>
</organism>
<dbReference type="InterPro" id="IPR001372">
    <property type="entry name" value="Dynein_light_chain_typ-1/2"/>
</dbReference>
<keyword evidence="1" id="KW-0505">Motor protein</keyword>
<comment type="function">
    <text evidence="1">Acts as one of several non-catalytic accessory components of the cytoplasmic dynein complex that are thought to be involved in linking dynein to cargos and to adapter proteins that regulate dynein function. Cytoplasmic dynein acts as a motor for the intracellular retrograde motility of vesicles and organelles along microtubules. May play a role in changing or maintaining the spatial distribution of cytoskeletal structures.</text>
</comment>
<comment type="similarity">
    <text evidence="1">Belongs to the dynein light chain family.</text>
</comment>